<name>A0ABR1AJS4_POLSC</name>
<feature type="domain" description="PNT" evidence="2">
    <location>
        <begin position="90"/>
        <end position="175"/>
    </location>
</feature>
<proteinExistence type="predicted"/>
<dbReference type="PROSITE" id="PS51433">
    <property type="entry name" value="PNT"/>
    <property type="match status" value="1"/>
</dbReference>
<dbReference type="SMART" id="SM00251">
    <property type="entry name" value="SAM_PNT"/>
    <property type="match status" value="1"/>
</dbReference>
<gene>
    <name evidence="3" type="ORF">RUM44_001332</name>
</gene>
<dbReference type="SUPFAM" id="SSF47769">
    <property type="entry name" value="SAM/Pointed domain"/>
    <property type="match status" value="1"/>
</dbReference>
<evidence type="ECO:0000313" key="4">
    <source>
        <dbReference type="Proteomes" id="UP001359485"/>
    </source>
</evidence>
<sequence length="239" mass="26378">MSSCSALFGLMMSDIPAQVPPLTPGTNKKMTEALKASFASWEKEQLKLNIVKGLASWVGSILDVKCQTFSQASSLGFPAVLCCHGQTVSPAPFLSVSMNYLSWSKLDPKQWTETHVAHWLCWAIREFSLEGVSIQQFYMKGKDICAMGKENFLARAPPFTGDILWEHLEILQKEVDRDRDRSNVSSAVNSGHLYESVCVPDLNDLLGNYQSPEGKPHKTTSSTSSTPGSHTSHYHLPDA</sequence>
<comment type="caution">
    <text evidence="3">The sequence shown here is derived from an EMBL/GenBank/DDBJ whole genome shotgun (WGS) entry which is preliminary data.</text>
</comment>
<dbReference type="InterPro" id="IPR013761">
    <property type="entry name" value="SAM/pointed_sf"/>
</dbReference>
<evidence type="ECO:0000259" key="2">
    <source>
        <dbReference type="PROSITE" id="PS51433"/>
    </source>
</evidence>
<keyword evidence="4" id="KW-1185">Reference proteome</keyword>
<protein>
    <recommendedName>
        <fullName evidence="2">PNT domain-containing protein</fullName>
    </recommendedName>
</protein>
<evidence type="ECO:0000256" key="1">
    <source>
        <dbReference type="SAM" id="MobiDB-lite"/>
    </source>
</evidence>
<dbReference type="EMBL" id="JAWJWF010000047">
    <property type="protein sequence ID" value="KAK6621525.1"/>
    <property type="molecule type" value="Genomic_DNA"/>
</dbReference>
<feature type="compositionally biased region" description="Low complexity" evidence="1">
    <location>
        <begin position="219"/>
        <end position="231"/>
    </location>
</feature>
<dbReference type="Proteomes" id="UP001359485">
    <property type="component" value="Unassembled WGS sequence"/>
</dbReference>
<evidence type="ECO:0000313" key="3">
    <source>
        <dbReference type="EMBL" id="KAK6621525.1"/>
    </source>
</evidence>
<organism evidence="3 4">
    <name type="scientific">Polyplax serrata</name>
    <name type="common">Common mouse louse</name>
    <dbReference type="NCBI Taxonomy" id="468196"/>
    <lineage>
        <taxon>Eukaryota</taxon>
        <taxon>Metazoa</taxon>
        <taxon>Ecdysozoa</taxon>
        <taxon>Arthropoda</taxon>
        <taxon>Hexapoda</taxon>
        <taxon>Insecta</taxon>
        <taxon>Pterygota</taxon>
        <taxon>Neoptera</taxon>
        <taxon>Paraneoptera</taxon>
        <taxon>Psocodea</taxon>
        <taxon>Troctomorpha</taxon>
        <taxon>Phthiraptera</taxon>
        <taxon>Anoplura</taxon>
        <taxon>Polyplacidae</taxon>
        <taxon>Polyplax</taxon>
    </lineage>
</organism>
<dbReference type="Gene3D" id="1.10.150.50">
    <property type="entry name" value="Transcription Factor, Ets-1"/>
    <property type="match status" value="1"/>
</dbReference>
<accession>A0ABR1AJS4</accession>
<feature type="region of interest" description="Disordered" evidence="1">
    <location>
        <begin position="209"/>
        <end position="239"/>
    </location>
</feature>
<dbReference type="Pfam" id="PF02198">
    <property type="entry name" value="SAM_PNT"/>
    <property type="match status" value="1"/>
</dbReference>
<dbReference type="CDD" id="cd08533">
    <property type="entry name" value="SAM_PNT-ETS-1_2"/>
    <property type="match status" value="1"/>
</dbReference>
<dbReference type="InterPro" id="IPR003118">
    <property type="entry name" value="Pointed_dom"/>
</dbReference>
<reference evidence="3 4" key="1">
    <citation type="submission" date="2023-09" db="EMBL/GenBank/DDBJ databases">
        <title>Genomes of two closely related lineages of the louse Polyplax serrata with different host specificities.</title>
        <authorList>
            <person name="Martinu J."/>
            <person name="Tarabai H."/>
            <person name="Stefka J."/>
            <person name="Hypsa V."/>
        </authorList>
    </citation>
    <scope>NUCLEOTIDE SEQUENCE [LARGE SCALE GENOMIC DNA]</scope>
    <source>
        <strain evidence="3">98ZLc_SE</strain>
    </source>
</reference>